<feature type="coiled-coil region" evidence="1">
    <location>
        <begin position="245"/>
        <end position="272"/>
    </location>
</feature>
<organism evidence="3 4">
    <name type="scientific">Trichogramma kaykai</name>
    <dbReference type="NCBI Taxonomy" id="54128"/>
    <lineage>
        <taxon>Eukaryota</taxon>
        <taxon>Metazoa</taxon>
        <taxon>Ecdysozoa</taxon>
        <taxon>Arthropoda</taxon>
        <taxon>Hexapoda</taxon>
        <taxon>Insecta</taxon>
        <taxon>Pterygota</taxon>
        <taxon>Neoptera</taxon>
        <taxon>Endopterygota</taxon>
        <taxon>Hymenoptera</taxon>
        <taxon>Apocrita</taxon>
        <taxon>Proctotrupomorpha</taxon>
        <taxon>Chalcidoidea</taxon>
        <taxon>Trichogrammatidae</taxon>
        <taxon>Trichogramma</taxon>
    </lineage>
</organism>
<comment type="caution">
    <text evidence="3">The sequence shown here is derived from an EMBL/GenBank/DDBJ whole genome shotgun (WGS) entry which is preliminary data.</text>
</comment>
<evidence type="ECO:0000256" key="1">
    <source>
        <dbReference type="SAM" id="Coils"/>
    </source>
</evidence>
<evidence type="ECO:0000313" key="3">
    <source>
        <dbReference type="EMBL" id="KAL3406064.1"/>
    </source>
</evidence>
<dbReference type="SUPFAM" id="SSF89919">
    <property type="entry name" value="Ribosome-binding factor A, RbfA"/>
    <property type="match status" value="1"/>
</dbReference>
<dbReference type="Gene3D" id="3.30.300.20">
    <property type="match status" value="1"/>
</dbReference>
<dbReference type="AlphaFoldDB" id="A0ABD2XM81"/>
<feature type="compositionally biased region" description="Acidic residues" evidence="2">
    <location>
        <begin position="334"/>
        <end position="351"/>
    </location>
</feature>
<proteinExistence type="predicted"/>
<reference evidence="3 4" key="1">
    <citation type="journal article" date="2024" name="bioRxiv">
        <title>A reference genome for Trichogramma kaykai: A tiny desert-dwelling parasitoid wasp with competing sex-ratio distorters.</title>
        <authorList>
            <person name="Culotta J."/>
            <person name="Lindsey A.R."/>
        </authorList>
    </citation>
    <scope>NUCLEOTIDE SEQUENCE [LARGE SCALE GENOMIC DNA]</scope>
    <source>
        <strain evidence="3 4">KSX58</strain>
    </source>
</reference>
<dbReference type="PANTHER" id="PTHR14725">
    <property type="entry name" value="RIBOSOME-BINDING FACTOR A, MITOCHONDRIAL-RELATED"/>
    <property type="match status" value="1"/>
</dbReference>
<evidence type="ECO:0000313" key="4">
    <source>
        <dbReference type="Proteomes" id="UP001627154"/>
    </source>
</evidence>
<dbReference type="InterPro" id="IPR000238">
    <property type="entry name" value="RbfA"/>
</dbReference>
<feature type="region of interest" description="Disordered" evidence="2">
    <location>
        <begin position="321"/>
        <end position="351"/>
    </location>
</feature>
<gene>
    <name evidence="3" type="ORF">TKK_001459</name>
</gene>
<dbReference type="PANTHER" id="PTHR14725:SF0">
    <property type="entry name" value="RIBOSOME-BINDING FACTOR A, MITOCHONDRIAL-RELATED"/>
    <property type="match status" value="1"/>
</dbReference>
<accession>A0ABD2XM81</accession>
<dbReference type="InterPro" id="IPR015946">
    <property type="entry name" value="KH_dom-like_a/b"/>
</dbReference>
<protein>
    <recommendedName>
        <fullName evidence="5">Ribosome-binding factor A, mitochondrial</fullName>
    </recommendedName>
</protein>
<dbReference type="Proteomes" id="UP001627154">
    <property type="component" value="Unassembled WGS sequence"/>
</dbReference>
<sequence length="351" mass="40266">MSFVLARTHCLVNQKMQLRSICTSVFKTRLKIGEKPTPYVKIASGNAIGKNPSVTLQKRRVTVLNKIFMSHICELMATGTVAEQLLGRGIEITHVKVAPDFRVVNVFWHAKKNSNVSESTEKLLQTAAGHLQHELTQLRVIGIVPPINFVRNRYIGATAEVEERLAEVDFGEDFVPNAHLSKNKSPILETSLEPEIKAKLTEVDRSTIDPEDESLYDIQIPEMEHCVMGFNHETIMKKLKISLSKAKLARERQSLEEKIENTESESNHLSVDALPTMINLLSRSEENQLFDNFLKQRASQERRKNRANRIELKLEEEKERMLRASEQYSTSNEVDYEEEYRDEYEDIENAK</sequence>
<keyword evidence="4" id="KW-1185">Reference proteome</keyword>
<evidence type="ECO:0008006" key="5">
    <source>
        <dbReference type="Google" id="ProtNLM"/>
    </source>
</evidence>
<dbReference type="EMBL" id="JBJJXI010000019">
    <property type="protein sequence ID" value="KAL3406064.1"/>
    <property type="molecule type" value="Genomic_DNA"/>
</dbReference>
<name>A0ABD2XM81_9HYME</name>
<dbReference type="Pfam" id="PF02033">
    <property type="entry name" value="RBFA"/>
    <property type="match status" value="1"/>
</dbReference>
<keyword evidence="1" id="KW-0175">Coiled coil</keyword>
<dbReference type="InterPro" id="IPR039212">
    <property type="entry name" value="RBFA_mitochondrial"/>
</dbReference>
<dbReference type="InterPro" id="IPR023799">
    <property type="entry name" value="RbfA_dom_sf"/>
</dbReference>
<evidence type="ECO:0000256" key="2">
    <source>
        <dbReference type="SAM" id="MobiDB-lite"/>
    </source>
</evidence>